<feature type="region of interest" description="Disordered" evidence="1">
    <location>
        <begin position="1"/>
        <end position="22"/>
    </location>
</feature>
<sequence length="71" mass="8328">MSPPKTHETHPEAKTRGDPHDRCALYRPGRFSLLRQLKPDRYTEFGLSQNMQYYLARCVRECEKFRNAGTA</sequence>
<dbReference type="Proteomes" id="UP000886998">
    <property type="component" value="Unassembled WGS sequence"/>
</dbReference>
<keyword evidence="3" id="KW-1185">Reference proteome</keyword>
<proteinExistence type="predicted"/>
<name>A0A8X6KFD3_9ARAC</name>
<comment type="caution">
    <text evidence="2">The sequence shown here is derived from an EMBL/GenBank/DDBJ whole genome shotgun (WGS) entry which is preliminary data.</text>
</comment>
<reference evidence="2" key="1">
    <citation type="submission" date="2020-08" db="EMBL/GenBank/DDBJ databases">
        <title>Multicomponent nature underlies the extraordinary mechanical properties of spider dragline silk.</title>
        <authorList>
            <person name="Kono N."/>
            <person name="Nakamura H."/>
            <person name="Mori M."/>
            <person name="Yoshida Y."/>
            <person name="Ohtoshi R."/>
            <person name="Malay A.D."/>
            <person name="Moran D.A.P."/>
            <person name="Tomita M."/>
            <person name="Numata K."/>
            <person name="Arakawa K."/>
        </authorList>
    </citation>
    <scope>NUCLEOTIDE SEQUENCE</scope>
</reference>
<dbReference type="AlphaFoldDB" id="A0A8X6KFD3"/>
<organism evidence="2 3">
    <name type="scientific">Trichonephila inaurata madagascariensis</name>
    <dbReference type="NCBI Taxonomy" id="2747483"/>
    <lineage>
        <taxon>Eukaryota</taxon>
        <taxon>Metazoa</taxon>
        <taxon>Ecdysozoa</taxon>
        <taxon>Arthropoda</taxon>
        <taxon>Chelicerata</taxon>
        <taxon>Arachnida</taxon>
        <taxon>Araneae</taxon>
        <taxon>Araneomorphae</taxon>
        <taxon>Entelegynae</taxon>
        <taxon>Araneoidea</taxon>
        <taxon>Nephilidae</taxon>
        <taxon>Trichonephila</taxon>
        <taxon>Trichonephila inaurata</taxon>
    </lineage>
</organism>
<accession>A0A8X6KFD3</accession>
<evidence type="ECO:0000313" key="3">
    <source>
        <dbReference type="Proteomes" id="UP000886998"/>
    </source>
</evidence>
<evidence type="ECO:0000256" key="1">
    <source>
        <dbReference type="SAM" id="MobiDB-lite"/>
    </source>
</evidence>
<protein>
    <submittedName>
        <fullName evidence="2">Uncharacterized protein</fullName>
    </submittedName>
</protein>
<dbReference type="EMBL" id="BMAV01025825">
    <property type="protein sequence ID" value="GFS45029.1"/>
    <property type="molecule type" value="Genomic_DNA"/>
</dbReference>
<evidence type="ECO:0000313" key="2">
    <source>
        <dbReference type="EMBL" id="GFS45029.1"/>
    </source>
</evidence>
<gene>
    <name evidence="2" type="ORF">TNIN_45811</name>
</gene>